<evidence type="ECO:0000256" key="1">
    <source>
        <dbReference type="SAM" id="MobiDB-lite"/>
    </source>
</evidence>
<protein>
    <submittedName>
        <fullName evidence="2">Helicase associated domain-containing protein</fullName>
    </submittedName>
</protein>
<sequence>MSETVRSGRPGLDMLGSIPDVLAVSATRAEGRSRSAAVRKELRQAPLGIGPQSNPYTAFKPRRRPVIASPEVPWGAYMKAVSKHVAQHGGLPTLGDNAVLAAWLTRQREARENGDLTFKQARSLNEHAPGWQNPPATDGKDRRPLEEKMRQHLSAARASSTRASWLGSQRVFDSALEGWRATVQDRACTEWIGRFDQWLATQREALQIGLLPRHRGLALDRVSPSWRHESELWFHDHLIRYLAWIRRERTLPTRAMDDAEARELSLFLAAMRRCDVKGWMPEAWGLQLDVHLPLWREERFRVFVRDIAKALDHEDYPWPLAPGEKA</sequence>
<dbReference type="EMBL" id="JAKNCJ010000012">
    <property type="protein sequence ID" value="MCL6424379.1"/>
    <property type="molecule type" value="Genomic_DNA"/>
</dbReference>
<evidence type="ECO:0000313" key="2">
    <source>
        <dbReference type="EMBL" id="MCL6424379.1"/>
    </source>
</evidence>
<reference evidence="2" key="1">
    <citation type="submission" date="2022-02" db="EMBL/GenBank/DDBJ databases">
        <authorList>
            <person name="Lee M."/>
            <person name="Kim S.-J."/>
            <person name="Jung M.-Y."/>
        </authorList>
    </citation>
    <scope>NUCLEOTIDE SEQUENCE</scope>
    <source>
        <strain evidence="2">JHP9</strain>
    </source>
</reference>
<comment type="caution">
    <text evidence="2">The sequence shown here is derived from an EMBL/GenBank/DDBJ whole genome shotgun (WGS) entry which is preliminary data.</text>
</comment>
<feature type="region of interest" description="Disordered" evidence="1">
    <location>
        <begin position="124"/>
        <end position="143"/>
    </location>
</feature>
<dbReference type="Proteomes" id="UP001203761">
    <property type="component" value="Unassembled WGS sequence"/>
</dbReference>
<organism evidence="2 3">
    <name type="scientific">Brachybacterium equifaecis</name>
    <dbReference type="NCBI Taxonomy" id="2910770"/>
    <lineage>
        <taxon>Bacteria</taxon>
        <taxon>Bacillati</taxon>
        <taxon>Actinomycetota</taxon>
        <taxon>Actinomycetes</taxon>
        <taxon>Micrococcales</taxon>
        <taxon>Dermabacteraceae</taxon>
        <taxon>Brachybacterium</taxon>
    </lineage>
</organism>
<keyword evidence="3" id="KW-1185">Reference proteome</keyword>
<evidence type="ECO:0000313" key="3">
    <source>
        <dbReference type="Proteomes" id="UP001203761"/>
    </source>
</evidence>
<accession>A0ABT0R369</accession>
<dbReference type="RefSeq" id="WP_249738459.1">
    <property type="nucleotide sequence ID" value="NZ_JAKNCJ010000012.1"/>
</dbReference>
<name>A0ABT0R369_9MICO</name>
<proteinExistence type="predicted"/>
<gene>
    <name evidence="2" type="ORF">Bequi_13495</name>
</gene>